<sequence length="79" mass="8959">MALEEKKLDVTDRIIGKLEKGGIALYLEQEKIGVITLPESMEIDLENHYEAKAQKIYQNVSVPSESQPRYTDCDEGGWC</sequence>
<dbReference type="EMBL" id="QWVT01000013">
    <property type="protein sequence ID" value="RID86261.1"/>
    <property type="molecule type" value="Genomic_DNA"/>
</dbReference>
<reference evidence="1 2" key="1">
    <citation type="submission" date="2018-08" db="EMBL/GenBank/DDBJ databases">
        <title>Bacillus jemisoniae sp. nov., Bacillus chryseoplanitiae sp. nov., Bacillus resnikiae sp. nov., and Bacillus frankliniae sp. nov., isolated from Viking spacecraft and associated surfaces.</title>
        <authorList>
            <person name="Seuylemezian A."/>
            <person name="Vaishampayan P."/>
        </authorList>
    </citation>
    <scope>NUCLEOTIDE SEQUENCE [LARGE SCALE GENOMIC DNA]</scope>
    <source>
        <strain evidence="1 2">JJ-247</strain>
    </source>
</reference>
<accession>A0A398B9V9</accession>
<dbReference type="Proteomes" id="UP000265816">
    <property type="component" value="Unassembled WGS sequence"/>
</dbReference>
<comment type="caution">
    <text evidence="1">The sequence shown here is derived from an EMBL/GenBank/DDBJ whole genome shotgun (WGS) entry which is preliminary data.</text>
</comment>
<protein>
    <submittedName>
        <fullName evidence="1">DUF2553 family protein</fullName>
    </submittedName>
</protein>
<dbReference type="AlphaFoldDB" id="A0A398B9V9"/>
<dbReference type="InterPro" id="IPR020140">
    <property type="entry name" value="Uncharacterised_YusG"/>
</dbReference>
<keyword evidence="2" id="KW-1185">Reference proteome</keyword>
<gene>
    <name evidence="1" type="ORF">D1970_06965</name>
</gene>
<name>A0A398B9V9_9BACI</name>
<proteinExistence type="predicted"/>
<dbReference type="OrthoDB" id="2876840at2"/>
<evidence type="ECO:0000313" key="1">
    <source>
        <dbReference type="EMBL" id="RID86261.1"/>
    </source>
</evidence>
<dbReference type="Pfam" id="PF10830">
    <property type="entry name" value="DUF2553"/>
    <property type="match status" value="1"/>
</dbReference>
<evidence type="ECO:0000313" key="2">
    <source>
        <dbReference type="Proteomes" id="UP000265816"/>
    </source>
</evidence>
<organism evidence="1 2">
    <name type="scientific">Mesobacillus zeae</name>
    <dbReference type="NCBI Taxonomy" id="1917180"/>
    <lineage>
        <taxon>Bacteria</taxon>
        <taxon>Bacillati</taxon>
        <taxon>Bacillota</taxon>
        <taxon>Bacilli</taxon>
        <taxon>Bacillales</taxon>
        <taxon>Bacillaceae</taxon>
        <taxon>Mesobacillus</taxon>
    </lineage>
</organism>
<dbReference type="RefSeq" id="WP_119112167.1">
    <property type="nucleotide sequence ID" value="NZ_CBCSEO010000004.1"/>
</dbReference>